<dbReference type="InterPro" id="IPR007158">
    <property type="entry name" value="TrmY"/>
</dbReference>
<dbReference type="Pfam" id="PF04013">
    <property type="entry name" value="Methyltrn_RNA_2"/>
    <property type="match status" value="1"/>
</dbReference>
<evidence type="ECO:0000256" key="4">
    <source>
        <dbReference type="ARBA" id="ARBA00022691"/>
    </source>
</evidence>
<dbReference type="EMBL" id="PGXC01000001">
    <property type="protein sequence ID" value="PKK91934.1"/>
    <property type="molecule type" value="Genomic_DNA"/>
</dbReference>
<evidence type="ECO:0000313" key="6">
    <source>
        <dbReference type="Proteomes" id="UP000233256"/>
    </source>
</evidence>
<sequence length="200" mass="22129">MRTFVLRARKGPTIAADIQPSIGGENHFEVVASTLVNAIFMSKAIREDVTFHTVLEASPEGPKVVTVRSWELYRIGGFHEAAAVGLFRKALEGSARMVKDETRNIAQGLDVSKMSFERLVRGIAESEPTYLLDRKGDDIRVTDFQEGGGCFLLTDHIPMASATLSLLRRIGVRKISLGPRVLFASQCVTLIHNELDRTIF</sequence>
<dbReference type="PANTHER" id="PTHR40703">
    <property type="entry name" value="TRNA (PSEUDOURIDINE(54)-N(1))-METHYLTRANSFERASE"/>
    <property type="match status" value="1"/>
</dbReference>
<organism evidence="5 6">
    <name type="scientific">Candidatus Wallbacteria bacterium HGW-Wallbacteria-1</name>
    <dbReference type="NCBI Taxonomy" id="2013854"/>
    <lineage>
        <taxon>Bacteria</taxon>
        <taxon>Candidatus Walliibacteriota</taxon>
    </lineage>
</organism>
<gene>
    <name evidence="5" type="ORF">CVV64_00470</name>
</gene>
<keyword evidence="2 5" id="KW-0489">Methyltransferase</keyword>
<name>A0A2N1PUA2_9BACT</name>
<keyword evidence="3 5" id="KW-0808">Transferase</keyword>
<evidence type="ECO:0000256" key="3">
    <source>
        <dbReference type="ARBA" id="ARBA00022679"/>
    </source>
</evidence>
<comment type="caution">
    <text evidence="5">The sequence shown here is derived from an EMBL/GenBank/DDBJ whole genome shotgun (WGS) entry which is preliminary data.</text>
</comment>
<dbReference type="Gene3D" id="3.40.1280.10">
    <property type="match status" value="1"/>
</dbReference>
<dbReference type="AlphaFoldDB" id="A0A2N1PUA2"/>
<dbReference type="PANTHER" id="PTHR40703:SF1">
    <property type="entry name" value="TRNA (PSEUDOURIDINE(54)-N(1))-METHYLTRANSFERASE"/>
    <property type="match status" value="1"/>
</dbReference>
<keyword evidence="1" id="KW-0963">Cytoplasm</keyword>
<dbReference type="SUPFAM" id="SSF75217">
    <property type="entry name" value="alpha/beta knot"/>
    <property type="match status" value="1"/>
</dbReference>
<dbReference type="GO" id="GO:0008757">
    <property type="term" value="F:S-adenosylmethionine-dependent methyltransferase activity"/>
    <property type="evidence" value="ECO:0007669"/>
    <property type="project" value="TreeGrafter"/>
</dbReference>
<keyword evidence="4" id="KW-0949">S-adenosyl-L-methionine</keyword>
<evidence type="ECO:0000256" key="1">
    <source>
        <dbReference type="ARBA" id="ARBA00022490"/>
    </source>
</evidence>
<proteinExistence type="inferred from homology"/>
<dbReference type="GO" id="GO:0030488">
    <property type="term" value="P:tRNA methylation"/>
    <property type="evidence" value="ECO:0007669"/>
    <property type="project" value="TreeGrafter"/>
</dbReference>
<protein>
    <submittedName>
        <fullName evidence="5">tRNA (Pseudouridine(54)-N(1))-methyltransferase TrmY</fullName>
    </submittedName>
</protein>
<accession>A0A2N1PUA2</accession>
<reference evidence="5 6" key="1">
    <citation type="journal article" date="2017" name="ISME J.">
        <title>Potential for microbial H2 and metal transformations associated with novel bacteria and archaea in deep terrestrial subsurface sediments.</title>
        <authorList>
            <person name="Hernsdorf A.W."/>
            <person name="Amano Y."/>
            <person name="Miyakawa K."/>
            <person name="Ise K."/>
            <person name="Suzuki Y."/>
            <person name="Anantharaman K."/>
            <person name="Probst A."/>
            <person name="Burstein D."/>
            <person name="Thomas B.C."/>
            <person name="Banfield J.F."/>
        </authorList>
    </citation>
    <scope>NUCLEOTIDE SEQUENCE [LARGE SCALE GENOMIC DNA]</scope>
    <source>
        <strain evidence="5">HGW-Wallbacteria-1</strain>
    </source>
</reference>
<dbReference type="Proteomes" id="UP000233256">
    <property type="component" value="Unassembled WGS sequence"/>
</dbReference>
<dbReference type="HAMAP" id="MF_00587">
    <property type="entry name" value="tRNA_methyltr_TrmY"/>
    <property type="match status" value="1"/>
</dbReference>
<evidence type="ECO:0000256" key="2">
    <source>
        <dbReference type="ARBA" id="ARBA00022603"/>
    </source>
</evidence>
<dbReference type="InterPro" id="IPR029028">
    <property type="entry name" value="Alpha/beta_knot_MTases"/>
</dbReference>
<dbReference type="GO" id="GO:0008175">
    <property type="term" value="F:tRNA methyltransferase activity"/>
    <property type="evidence" value="ECO:0007669"/>
    <property type="project" value="InterPro"/>
</dbReference>
<evidence type="ECO:0000313" key="5">
    <source>
        <dbReference type="EMBL" id="PKK91934.1"/>
    </source>
</evidence>
<dbReference type="InterPro" id="IPR029026">
    <property type="entry name" value="tRNA_m1G_MTases_N"/>
</dbReference>